<dbReference type="HAMAP" id="MF_00203">
    <property type="entry name" value="UvrC"/>
    <property type="match status" value="1"/>
</dbReference>
<evidence type="ECO:0000259" key="11">
    <source>
        <dbReference type="PROSITE" id="PS50164"/>
    </source>
</evidence>
<dbReference type="InterPro" id="IPR038476">
    <property type="entry name" value="UvrC_RNase_H_dom_sf"/>
</dbReference>
<evidence type="ECO:0000313" key="13">
    <source>
        <dbReference type="EMBL" id="ACB85602.1"/>
    </source>
</evidence>
<evidence type="ECO:0000256" key="2">
    <source>
        <dbReference type="ARBA" id="ARBA00022763"/>
    </source>
</evidence>
<feature type="region of interest" description="Disordered" evidence="9">
    <location>
        <begin position="661"/>
        <end position="685"/>
    </location>
</feature>
<evidence type="ECO:0000256" key="9">
    <source>
        <dbReference type="SAM" id="MobiDB-lite"/>
    </source>
</evidence>
<dbReference type="SMART" id="SM00465">
    <property type="entry name" value="GIYc"/>
    <property type="match status" value="1"/>
</dbReference>
<keyword evidence="4 7" id="KW-0267">Excision nuclease</keyword>
<dbReference type="GO" id="GO:0009380">
    <property type="term" value="C:excinuclease repair complex"/>
    <property type="evidence" value="ECO:0007669"/>
    <property type="project" value="InterPro"/>
</dbReference>
<dbReference type="GO" id="GO:0009432">
    <property type="term" value="P:SOS response"/>
    <property type="evidence" value="ECO:0007669"/>
    <property type="project" value="UniProtKB-UniRule"/>
</dbReference>
<evidence type="ECO:0000256" key="1">
    <source>
        <dbReference type="ARBA" id="ARBA00022490"/>
    </source>
</evidence>
<accession>B2A711</accession>
<feature type="domain" description="UvrC family homology region profile" evidence="12">
    <location>
        <begin position="276"/>
        <end position="535"/>
    </location>
</feature>
<dbReference type="InterPro" id="IPR001162">
    <property type="entry name" value="UvrC_RNase_H_dom"/>
</dbReference>
<evidence type="ECO:0000256" key="8">
    <source>
        <dbReference type="SAM" id="Coils"/>
    </source>
</evidence>
<feature type="coiled-coil region" evidence="8">
    <location>
        <begin position="184"/>
        <end position="226"/>
    </location>
</feature>
<feature type="domain" description="UVR" evidence="10">
    <location>
        <begin position="203"/>
        <end position="238"/>
    </location>
</feature>
<dbReference type="HOGENOM" id="CLU_014841_3_2_9"/>
<dbReference type="SUPFAM" id="SSF46600">
    <property type="entry name" value="C-terminal UvrC-binding domain of UvrB"/>
    <property type="match status" value="1"/>
</dbReference>
<dbReference type="InterPro" id="IPR036876">
    <property type="entry name" value="UVR_dom_sf"/>
</dbReference>
<evidence type="ECO:0000256" key="5">
    <source>
        <dbReference type="ARBA" id="ARBA00023204"/>
    </source>
</evidence>
<feature type="coiled-coil region" evidence="8">
    <location>
        <begin position="361"/>
        <end position="390"/>
    </location>
</feature>
<dbReference type="InParanoid" id="B2A711"/>
<dbReference type="Pfam" id="PF22920">
    <property type="entry name" value="UvrC_RNaseH"/>
    <property type="match status" value="1"/>
</dbReference>
<dbReference type="eggNOG" id="COG0322">
    <property type="taxonomic scope" value="Bacteria"/>
</dbReference>
<dbReference type="FunCoup" id="B2A711">
    <property type="interactions" value="331"/>
</dbReference>
<comment type="subunit">
    <text evidence="7">Interacts with UvrB in an incision complex.</text>
</comment>
<dbReference type="Gene3D" id="3.40.1440.10">
    <property type="entry name" value="GIY-YIG endonuclease"/>
    <property type="match status" value="1"/>
</dbReference>
<protein>
    <recommendedName>
        <fullName evidence="7">UvrABC system protein C</fullName>
        <shortName evidence="7">Protein UvrC</shortName>
    </recommendedName>
    <alternativeName>
        <fullName evidence="7">Excinuclease ABC subunit C</fullName>
    </alternativeName>
</protein>
<dbReference type="InterPro" id="IPR000305">
    <property type="entry name" value="GIY-YIG_endonuc"/>
</dbReference>
<dbReference type="Pfam" id="PF08459">
    <property type="entry name" value="UvrC_RNaseH_dom"/>
    <property type="match status" value="1"/>
</dbReference>
<comment type="similarity">
    <text evidence="7">Belongs to the UvrC family.</text>
</comment>
<dbReference type="GO" id="GO:0009381">
    <property type="term" value="F:excinuclease ABC activity"/>
    <property type="evidence" value="ECO:0007669"/>
    <property type="project" value="UniProtKB-UniRule"/>
</dbReference>
<keyword evidence="2 7" id="KW-0227">DNA damage</keyword>
<dbReference type="STRING" id="457570.Nther_2035"/>
<dbReference type="EMBL" id="CP001034">
    <property type="protein sequence ID" value="ACB85602.1"/>
    <property type="molecule type" value="Genomic_DNA"/>
</dbReference>
<organism evidence="13 14">
    <name type="scientific">Natranaerobius thermophilus (strain ATCC BAA-1301 / DSM 18059 / JW/NM-WN-LF)</name>
    <dbReference type="NCBI Taxonomy" id="457570"/>
    <lineage>
        <taxon>Bacteria</taxon>
        <taxon>Bacillati</taxon>
        <taxon>Bacillota</taxon>
        <taxon>Clostridia</taxon>
        <taxon>Natranaerobiales</taxon>
        <taxon>Natranaerobiaceae</taxon>
        <taxon>Natranaerobius</taxon>
    </lineage>
</organism>
<dbReference type="InterPro" id="IPR047296">
    <property type="entry name" value="GIY-YIG_UvrC_Cho"/>
</dbReference>
<dbReference type="SUPFAM" id="SSF82771">
    <property type="entry name" value="GIY-YIG endonuclease"/>
    <property type="match status" value="1"/>
</dbReference>
<comment type="function">
    <text evidence="7">The UvrABC repair system catalyzes the recognition and processing of DNA lesions. UvrC both incises the 5' and 3' sides of the lesion. The N-terminal half is responsible for the 3' incision and the C-terminal half is responsible for the 5' incision.</text>
</comment>
<evidence type="ECO:0000256" key="4">
    <source>
        <dbReference type="ARBA" id="ARBA00022881"/>
    </source>
</evidence>
<dbReference type="RefSeq" id="WP_012448459.1">
    <property type="nucleotide sequence ID" value="NC_010718.1"/>
</dbReference>
<dbReference type="SUPFAM" id="SSF47781">
    <property type="entry name" value="RuvA domain 2-like"/>
    <property type="match status" value="1"/>
</dbReference>
<evidence type="ECO:0000256" key="6">
    <source>
        <dbReference type="ARBA" id="ARBA00023236"/>
    </source>
</evidence>
<keyword evidence="14" id="KW-1185">Reference proteome</keyword>
<keyword evidence="1 7" id="KW-0963">Cytoplasm</keyword>
<dbReference type="FunFam" id="3.40.1440.10:FF:000001">
    <property type="entry name" value="UvrABC system protein C"/>
    <property type="match status" value="1"/>
</dbReference>
<dbReference type="KEGG" id="nth:Nther_2035"/>
<keyword evidence="3 7" id="KW-0228">DNA excision</keyword>
<dbReference type="InterPro" id="IPR010994">
    <property type="entry name" value="RuvA_2-like"/>
</dbReference>
<name>B2A711_NATTJ</name>
<dbReference type="Gene3D" id="4.10.860.10">
    <property type="entry name" value="UVR domain"/>
    <property type="match status" value="1"/>
</dbReference>
<dbReference type="GO" id="GO:0003677">
    <property type="term" value="F:DNA binding"/>
    <property type="evidence" value="ECO:0007669"/>
    <property type="project" value="UniProtKB-UniRule"/>
</dbReference>
<evidence type="ECO:0000259" key="12">
    <source>
        <dbReference type="PROSITE" id="PS50165"/>
    </source>
</evidence>
<comment type="subcellular location">
    <subcellularLocation>
        <location evidence="7">Cytoplasm</location>
    </subcellularLocation>
</comment>
<keyword evidence="5 7" id="KW-0234">DNA repair</keyword>
<dbReference type="Pfam" id="PF01541">
    <property type="entry name" value="GIY-YIG"/>
    <property type="match status" value="1"/>
</dbReference>
<dbReference type="Gene3D" id="1.10.150.20">
    <property type="entry name" value="5' to 3' exonuclease, C-terminal subdomain"/>
    <property type="match status" value="1"/>
</dbReference>
<dbReference type="PANTHER" id="PTHR30562:SF1">
    <property type="entry name" value="UVRABC SYSTEM PROTEIN C"/>
    <property type="match status" value="1"/>
</dbReference>
<evidence type="ECO:0000259" key="10">
    <source>
        <dbReference type="PROSITE" id="PS50151"/>
    </source>
</evidence>
<dbReference type="OrthoDB" id="9804933at2"/>
<dbReference type="Pfam" id="PF14520">
    <property type="entry name" value="HHH_5"/>
    <property type="match status" value="1"/>
</dbReference>
<evidence type="ECO:0000313" key="14">
    <source>
        <dbReference type="Proteomes" id="UP000001683"/>
    </source>
</evidence>
<reference evidence="13 14" key="1">
    <citation type="submission" date="2008-04" db="EMBL/GenBank/DDBJ databases">
        <title>Complete sequence of chromosome of Natranaerobius thermophilus JW/NM-WN-LF.</title>
        <authorList>
            <consortium name="US DOE Joint Genome Institute"/>
            <person name="Copeland A."/>
            <person name="Lucas S."/>
            <person name="Lapidus A."/>
            <person name="Glavina del Rio T."/>
            <person name="Dalin E."/>
            <person name="Tice H."/>
            <person name="Bruce D."/>
            <person name="Goodwin L."/>
            <person name="Pitluck S."/>
            <person name="Chertkov O."/>
            <person name="Brettin T."/>
            <person name="Detter J.C."/>
            <person name="Han C."/>
            <person name="Kuske C.R."/>
            <person name="Schmutz J."/>
            <person name="Larimer F."/>
            <person name="Land M."/>
            <person name="Hauser L."/>
            <person name="Kyrpides N."/>
            <person name="Lykidis A."/>
            <person name="Mesbah N.M."/>
            <person name="Wiegel J."/>
        </authorList>
    </citation>
    <scope>NUCLEOTIDE SEQUENCE [LARGE SCALE GENOMIC DNA]</scope>
    <source>
        <strain evidence="14">ATCC BAA-1301 / DSM 18059 / JW/NM-WN-LF</strain>
    </source>
</reference>
<keyword evidence="8" id="KW-0175">Coiled coil</keyword>
<sequence>MTREDLQEKLANLPEKPGVYLMKSKQGRVIYVGKAINLKNRVRSYFNSGNKAVKVQVMTPKISDIETIVTDSELEALILENNLIKKYRPKYNVSLRDDKNYPYLKITTEEDYPRLIIARRMGKHGRYFGPYPNAGAVRETIKLLRKLFPVRTCKGETPKNQGKRPCLNYFINRCLAPCNEKVSRDEYREMIQDIISVLEGKEEELLNELERKMNLAAEEMEFEKAAEYRNQKAALEKIRQKQKIVSERREDYDIIALGFEEKIDDTSDTDDSTEEACVQIFYIRGGKLMGRNNFRVSTGALEGAEDMLTSFIKQYYAQALHVPKQILVSHPLTEKELIESWLAEKREGKVEVKVPQRGEKYQLMNMAIKNAELELKQQELESEKERKMTEGALKELALKLSLSEIPFRVEGYDISHTQGEETVASMVVFEGGKSKKKDYRKFRIRTTAGPDDFKAMEEVLRRRFHRAKKEEQEYLMAAETKQDSEYDAREGNKDNISQYNSGTEYSEYDFKFAVLPDLIVIDGGKGQLSSAVKVMEEVGYSQIPVISLAKREEEIFVPERSTSLKFPSNSEALKLLQRIRDEAHRFAVSYHRKSRGKATLTSLLDEVPEIGSRRKKELFEHYSSLNEIKQASIDELANLPSMNKKAAKNLVTYLKGANYNNTGSESKQEINSDTKIESEEREKDD</sequence>
<dbReference type="PROSITE" id="PS50165">
    <property type="entry name" value="UVRC"/>
    <property type="match status" value="1"/>
</dbReference>
<dbReference type="NCBIfam" id="NF001824">
    <property type="entry name" value="PRK00558.1-5"/>
    <property type="match status" value="1"/>
</dbReference>
<dbReference type="InterPro" id="IPR001943">
    <property type="entry name" value="UVR_dom"/>
</dbReference>
<dbReference type="InterPro" id="IPR050066">
    <property type="entry name" value="UvrABC_protein_C"/>
</dbReference>
<dbReference type="PROSITE" id="PS50164">
    <property type="entry name" value="GIY_YIG"/>
    <property type="match status" value="1"/>
</dbReference>
<dbReference type="AlphaFoldDB" id="B2A711"/>
<keyword evidence="6 7" id="KW-0742">SOS response</keyword>
<evidence type="ECO:0000256" key="3">
    <source>
        <dbReference type="ARBA" id="ARBA00022769"/>
    </source>
</evidence>
<dbReference type="CDD" id="cd10434">
    <property type="entry name" value="GIY-YIG_UvrC_Cho"/>
    <property type="match status" value="1"/>
</dbReference>
<dbReference type="InterPro" id="IPR004791">
    <property type="entry name" value="UvrC"/>
</dbReference>
<dbReference type="PANTHER" id="PTHR30562">
    <property type="entry name" value="UVRC/OXIDOREDUCTASE"/>
    <property type="match status" value="1"/>
</dbReference>
<evidence type="ECO:0000256" key="7">
    <source>
        <dbReference type="HAMAP-Rule" id="MF_00203"/>
    </source>
</evidence>
<gene>
    <name evidence="7" type="primary">uvrC</name>
    <name evidence="13" type="ordered locus">Nther_2035</name>
</gene>
<dbReference type="Gene3D" id="3.30.420.340">
    <property type="entry name" value="UvrC, RNAse H endonuclease domain"/>
    <property type="match status" value="1"/>
</dbReference>
<dbReference type="InterPro" id="IPR035901">
    <property type="entry name" value="GIY-YIG_endonuc_sf"/>
</dbReference>
<dbReference type="NCBIfam" id="TIGR00194">
    <property type="entry name" value="uvrC"/>
    <property type="match status" value="1"/>
</dbReference>
<feature type="compositionally biased region" description="Basic and acidic residues" evidence="9">
    <location>
        <begin position="666"/>
        <end position="685"/>
    </location>
</feature>
<reference evidence="13 14" key="2">
    <citation type="journal article" date="2011" name="J. Bacteriol.">
        <title>Complete genome sequence of the anaerobic, halophilic alkalithermophile Natranaerobius thermophilus JW/NM-WN-LF.</title>
        <authorList>
            <person name="Zhao B."/>
            <person name="Mesbah N.M."/>
            <person name="Dalin E."/>
            <person name="Goodwin L."/>
            <person name="Nolan M."/>
            <person name="Pitluck S."/>
            <person name="Chertkov O."/>
            <person name="Brettin T.S."/>
            <person name="Han J."/>
            <person name="Larimer F.W."/>
            <person name="Land M.L."/>
            <person name="Hauser L."/>
            <person name="Kyrpides N."/>
            <person name="Wiegel J."/>
        </authorList>
    </citation>
    <scope>NUCLEOTIDE SEQUENCE [LARGE SCALE GENOMIC DNA]</scope>
    <source>
        <strain evidence="14">ATCC BAA-1301 / DSM 18059 / JW/NM-WN-LF</strain>
    </source>
</reference>
<dbReference type="Pfam" id="PF02151">
    <property type="entry name" value="UVR"/>
    <property type="match status" value="1"/>
</dbReference>
<dbReference type="Proteomes" id="UP000001683">
    <property type="component" value="Chromosome"/>
</dbReference>
<proteinExistence type="inferred from homology"/>
<dbReference type="GO" id="GO:0006289">
    <property type="term" value="P:nucleotide-excision repair"/>
    <property type="evidence" value="ECO:0007669"/>
    <property type="project" value="UniProtKB-UniRule"/>
</dbReference>
<dbReference type="GO" id="GO:0005737">
    <property type="term" value="C:cytoplasm"/>
    <property type="evidence" value="ECO:0007669"/>
    <property type="project" value="UniProtKB-SubCell"/>
</dbReference>
<feature type="domain" description="GIY-YIG" evidence="11">
    <location>
        <begin position="15"/>
        <end position="93"/>
    </location>
</feature>
<dbReference type="PROSITE" id="PS50151">
    <property type="entry name" value="UVR"/>
    <property type="match status" value="1"/>
</dbReference>